<sequence>MSPRHLLIINEPSDPTSKRCLTDPQTSSDCGETKRRKTSSCSSISSPVALTNELLVESIKFLDFETLNKCREVVRRWNNLIVDNRSHLALQFLNHSFIMDFNEYNRELTRCSQLTCLQTCSKIWGDKSYAVISQLIDKPIILTNTESKDVILTIRDESETRGSSRQLSLVYITSLEIIDLPVFIALYLSRSLIEKFTSYTDIDGLLYNIQLNGYQRSANPIICASSFISADKEPNRFFEQFCRHCKTLYEIWSIRKEDYSSVDYWNSRFDKEAAYEWIADFKQFSPLILPVLKPTDKILHLGCGNSKLSFQLQQAGFPKITNVDYSSTLIEKRAEQYADMKWICDDMRSLSNVPSDYFDVVIEKSAIESLLANEKSQWCLSDSGKRDLQSTLSSIHRILKPGGIFISISFTSPIFRVPYLVEQNWDCSVKEFGDSFHYYCYQTKKGKKADLDYLEKYLCVNRQ</sequence>
<evidence type="ECO:0000256" key="2">
    <source>
        <dbReference type="ARBA" id="ARBA00022603"/>
    </source>
</evidence>
<dbReference type="GO" id="GO:0032259">
    <property type="term" value="P:methylation"/>
    <property type="evidence" value="ECO:0007669"/>
    <property type="project" value="UniProtKB-KW"/>
</dbReference>
<dbReference type="Proteomes" id="UP000887574">
    <property type="component" value="Unplaced"/>
</dbReference>
<evidence type="ECO:0000256" key="1">
    <source>
        <dbReference type="ARBA" id="ARBA00008361"/>
    </source>
</evidence>
<keyword evidence="3" id="KW-0808">Transferase</keyword>
<dbReference type="WBParaSite" id="jg21956">
    <property type="protein sequence ID" value="jg21956"/>
    <property type="gene ID" value="jg21956"/>
</dbReference>
<organism evidence="6 7">
    <name type="scientific">Ditylenchus dipsaci</name>
    <dbReference type="NCBI Taxonomy" id="166011"/>
    <lineage>
        <taxon>Eukaryota</taxon>
        <taxon>Metazoa</taxon>
        <taxon>Ecdysozoa</taxon>
        <taxon>Nematoda</taxon>
        <taxon>Chromadorea</taxon>
        <taxon>Rhabditida</taxon>
        <taxon>Tylenchina</taxon>
        <taxon>Tylenchomorpha</taxon>
        <taxon>Sphaerularioidea</taxon>
        <taxon>Anguinidae</taxon>
        <taxon>Anguininae</taxon>
        <taxon>Ditylenchus</taxon>
    </lineage>
</organism>
<evidence type="ECO:0000256" key="3">
    <source>
        <dbReference type="ARBA" id="ARBA00022679"/>
    </source>
</evidence>
<feature type="domain" description="Methyltransferase type 11" evidence="5">
    <location>
        <begin position="299"/>
        <end position="406"/>
    </location>
</feature>
<dbReference type="PANTHER" id="PTHR12176:SF80">
    <property type="entry name" value="EEF1A LYSINE METHYLTRANSFERASE 4"/>
    <property type="match status" value="1"/>
</dbReference>
<evidence type="ECO:0000259" key="5">
    <source>
        <dbReference type="Pfam" id="PF08241"/>
    </source>
</evidence>
<feature type="region of interest" description="Disordered" evidence="4">
    <location>
        <begin position="11"/>
        <end position="36"/>
    </location>
</feature>
<dbReference type="Gene3D" id="3.40.50.150">
    <property type="entry name" value="Vaccinia Virus protein VP39"/>
    <property type="match status" value="1"/>
</dbReference>
<keyword evidence="2" id="KW-0489">Methyltransferase</keyword>
<dbReference type="SUPFAM" id="SSF53335">
    <property type="entry name" value="S-adenosyl-L-methionine-dependent methyltransferases"/>
    <property type="match status" value="1"/>
</dbReference>
<evidence type="ECO:0000256" key="4">
    <source>
        <dbReference type="SAM" id="MobiDB-lite"/>
    </source>
</evidence>
<dbReference type="Pfam" id="PF08241">
    <property type="entry name" value="Methyltransf_11"/>
    <property type="match status" value="1"/>
</dbReference>
<evidence type="ECO:0000313" key="7">
    <source>
        <dbReference type="WBParaSite" id="jg21956"/>
    </source>
</evidence>
<keyword evidence="6" id="KW-1185">Reference proteome</keyword>
<dbReference type="AlphaFoldDB" id="A0A915DQV8"/>
<proteinExistence type="inferred from homology"/>
<dbReference type="CDD" id="cd02440">
    <property type="entry name" value="AdoMet_MTases"/>
    <property type="match status" value="1"/>
</dbReference>
<comment type="similarity">
    <text evidence="1">Belongs to the methyltransferase superfamily.</text>
</comment>
<dbReference type="PANTHER" id="PTHR12176">
    <property type="entry name" value="SAM-DEPENDENT METHYLTRANSFERASE SUPERFAMILY PROTEIN"/>
    <property type="match status" value="1"/>
</dbReference>
<dbReference type="InterPro" id="IPR029063">
    <property type="entry name" value="SAM-dependent_MTases_sf"/>
</dbReference>
<dbReference type="InterPro" id="IPR051419">
    <property type="entry name" value="Lys/N-term_MeTrsfase_sf"/>
</dbReference>
<accession>A0A915DQV8</accession>
<reference evidence="7" key="1">
    <citation type="submission" date="2022-11" db="UniProtKB">
        <authorList>
            <consortium name="WormBaseParasite"/>
        </authorList>
    </citation>
    <scope>IDENTIFICATION</scope>
</reference>
<dbReference type="GO" id="GO:0008168">
    <property type="term" value="F:methyltransferase activity"/>
    <property type="evidence" value="ECO:0007669"/>
    <property type="project" value="UniProtKB-KW"/>
</dbReference>
<protein>
    <submittedName>
        <fullName evidence="7">Methyltransferase type 11 domain-containing protein</fullName>
    </submittedName>
</protein>
<name>A0A915DQV8_9BILA</name>
<evidence type="ECO:0000313" key="6">
    <source>
        <dbReference type="Proteomes" id="UP000887574"/>
    </source>
</evidence>
<dbReference type="InterPro" id="IPR013216">
    <property type="entry name" value="Methyltransf_11"/>
</dbReference>